<keyword evidence="1" id="KW-0812">Transmembrane</keyword>
<evidence type="ECO:0000256" key="1">
    <source>
        <dbReference type="SAM" id="Phobius"/>
    </source>
</evidence>
<dbReference type="PROSITE" id="PS51257">
    <property type="entry name" value="PROKAR_LIPOPROTEIN"/>
    <property type="match status" value="1"/>
</dbReference>
<reference evidence="2" key="1">
    <citation type="journal article" date="2012" name="Proc. Natl. Acad. Sci. U.S.A.">
        <title>Antigenic diversity is generated by distinct evolutionary mechanisms in African trypanosome species.</title>
        <authorList>
            <person name="Jackson A.P."/>
            <person name="Berry A."/>
            <person name="Aslett M."/>
            <person name="Allison H.C."/>
            <person name="Burton P."/>
            <person name="Vavrova-Anderson J."/>
            <person name="Brown R."/>
            <person name="Browne H."/>
            <person name="Corton N."/>
            <person name="Hauser H."/>
            <person name="Gamble J."/>
            <person name="Gilderthorp R."/>
            <person name="Marcello L."/>
            <person name="McQuillan J."/>
            <person name="Otto T.D."/>
            <person name="Quail M.A."/>
            <person name="Sanders M.J."/>
            <person name="van Tonder A."/>
            <person name="Ginger M.L."/>
            <person name="Field M.C."/>
            <person name="Barry J.D."/>
            <person name="Hertz-Fowler C."/>
            <person name="Berriman M."/>
        </authorList>
    </citation>
    <scope>NUCLEOTIDE SEQUENCE</scope>
    <source>
        <strain evidence="2">IL3000</strain>
    </source>
</reference>
<dbReference type="EMBL" id="HE575317">
    <property type="protein sequence ID" value="CCC90283.1"/>
    <property type="molecule type" value="Genomic_DNA"/>
</dbReference>
<name>G0ULM8_TRYCI</name>
<sequence>MKGRMSSDAVHCTNVVFGSCFFLFLFSPRYFLHDKAVITPDPLPSRGRMGSVRCNVLACVYVCSEISKCVRCGVDCGRWRCLYLFEVVVQLLPWVPRLRRCGVAMEWPTSSRCAVARGLTDPTGHFSSAHFLFVPTPPRSSQGLCFLHSRRKFVSAFRLSAKGINK</sequence>
<evidence type="ECO:0000313" key="2">
    <source>
        <dbReference type="EMBL" id="CCC90283.1"/>
    </source>
</evidence>
<proteinExistence type="predicted"/>
<gene>
    <name evidence="2" type="ORF">TCIL3000_4_3870</name>
</gene>
<accession>G0ULM8</accession>
<keyword evidence="1" id="KW-0472">Membrane</keyword>
<dbReference type="AlphaFoldDB" id="G0ULM8"/>
<dbReference type="VEuPathDB" id="TriTrypDB:TcIL3000_4_3870"/>
<organism evidence="2">
    <name type="scientific">Trypanosoma congolense (strain IL3000)</name>
    <dbReference type="NCBI Taxonomy" id="1068625"/>
    <lineage>
        <taxon>Eukaryota</taxon>
        <taxon>Discoba</taxon>
        <taxon>Euglenozoa</taxon>
        <taxon>Kinetoplastea</taxon>
        <taxon>Metakinetoplastina</taxon>
        <taxon>Trypanosomatida</taxon>
        <taxon>Trypanosomatidae</taxon>
        <taxon>Trypanosoma</taxon>
        <taxon>Nannomonas</taxon>
    </lineage>
</organism>
<keyword evidence="1" id="KW-1133">Transmembrane helix</keyword>
<feature type="transmembrane region" description="Helical" evidence="1">
    <location>
        <begin position="12"/>
        <end position="32"/>
    </location>
</feature>
<protein>
    <submittedName>
        <fullName evidence="2">Uncharacterized protein TCIL3000_4_3870</fullName>
    </submittedName>
</protein>